<reference evidence="5" key="1">
    <citation type="submission" date="2011-10" db="EMBL/GenBank/DDBJ databases">
        <title>The Genome Sequence of Fusarium oxysporum HDV247.</title>
        <authorList>
            <consortium name="The Broad Institute Genome Sequencing Platform"/>
            <person name="Ma L.-J."/>
            <person name="Gale L.R."/>
            <person name="Schwartz D.C."/>
            <person name="Zhou S."/>
            <person name="Corby-Kistler H."/>
            <person name="Young S.K."/>
            <person name="Zeng Q."/>
            <person name="Gargeya S."/>
            <person name="Fitzgerald M."/>
            <person name="Haas B."/>
            <person name="Abouelleil A."/>
            <person name="Alvarado L."/>
            <person name="Arachchi H.M."/>
            <person name="Berlin A."/>
            <person name="Brown A."/>
            <person name="Chapman S.B."/>
            <person name="Chen Z."/>
            <person name="Dunbar C."/>
            <person name="Freedman E."/>
            <person name="Gearin G."/>
            <person name="Goldberg J."/>
            <person name="Griggs A."/>
            <person name="Gujja S."/>
            <person name="Heiman D."/>
            <person name="Howarth C."/>
            <person name="Larson L."/>
            <person name="Lui A."/>
            <person name="MacDonald P.J.P."/>
            <person name="Montmayeur A."/>
            <person name="Murphy C."/>
            <person name="Neiman D."/>
            <person name="Pearson M."/>
            <person name="Priest M."/>
            <person name="Roberts A."/>
            <person name="Saif S."/>
            <person name="Shea T."/>
            <person name="Shenoy N."/>
            <person name="Sisk P."/>
            <person name="Stolte C."/>
            <person name="Sykes S."/>
            <person name="Wortman J."/>
            <person name="Nusbaum C."/>
            <person name="Birren B."/>
        </authorList>
    </citation>
    <scope>NUCLEOTIDE SEQUENCE [LARGE SCALE GENOMIC DNA]</scope>
    <source>
        <strain evidence="5">HDV247</strain>
    </source>
</reference>
<dbReference type="PANTHER" id="PTHR11559">
    <property type="entry name" value="CARBOXYLESTERASE"/>
    <property type="match status" value="1"/>
</dbReference>
<sequence>MKYSIFISLTALITGTLSKPPSLTRPPTVTVKNGTYIGTHSSSYNQDFFLGIPYAQPPVKNLRFNTAQSLNTTWTGKKPANSYSAACIGYGTDNAGYKNTSEDCLYLNIVRPSERRRMLPVLVWIHGGGLVEGSAIDQRYNLSFVVRQSEAIGMPIIGISLNYRLGALGFLNSDEVAKTGNTNLGFKDQRLALRWVQENIPAFGGDPEQVTIWGESAGAFSVGAHLTAFGGRDDRLFRGAIMDSGNPVFYLPVFPAQYFQPSYEALLKMTGCNNSADGLECLRQVPIAELSKVFHASPSLWSGFTPSKDGDFIQGSGSELLSKGKFVHVPILIGTNTDEGTYFASKDPTPKNISSDAEFISYLQGNNQHLPTPFIQEVLRAYPDVPSEGIPGVPTLPASYRPGYPYGSQWRRLAAYCGDSVIIANKRWTSQIWSSAGLCVYSYRFNIVPASIPGVFGASHVQEIPFAFYNHNGIGYNKENMSPWNGTEEPFEDKRADYAEAARLMSSLWVSFVHDQDPNSFGRGGCGIGNRSVPLWPTYTKGGKNGTNFVFSSAFEFYLEPDNFRFNAINLLMSRNEKSHTQE</sequence>
<feature type="signal peptide" evidence="3">
    <location>
        <begin position="1"/>
        <end position="18"/>
    </location>
</feature>
<dbReference type="EC" id="3.1.1.-" evidence="3"/>
<accession>W9NLL6</accession>
<keyword evidence="3" id="KW-0732">Signal</keyword>
<dbReference type="InterPro" id="IPR029058">
    <property type="entry name" value="AB_hydrolase_fold"/>
</dbReference>
<dbReference type="AlphaFoldDB" id="W9NLL6"/>
<dbReference type="HOGENOM" id="CLU_006586_10_6_1"/>
<evidence type="ECO:0000256" key="2">
    <source>
        <dbReference type="ARBA" id="ARBA00022801"/>
    </source>
</evidence>
<evidence type="ECO:0000256" key="1">
    <source>
        <dbReference type="ARBA" id="ARBA00005964"/>
    </source>
</evidence>
<feature type="chain" id="PRO_5005151663" description="Carboxylic ester hydrolase" evidence="3">
    <location>
        <begin position="19"/>
        <end position="583"/>
    </location>
</feature>
<dbReference type="InterPro" id="IPR050309">
    <property type="entry name" value="Type-B_Carboxylest/Lipase"/>
</dbReference>
<evidence type="ECO:0000313" key="5">
    <source>
        <dbReference type="EMBL" id="EXA33658.1"/>
    </source>
</evidence>
<dbReference type="EMBL" id="JH650985">
    <property type="protein sequence ID" value="EXA33658.1"/>
    <property type="molecule type" value="Genomic_DNA"/>
</dbReference>
<protein>
    <recommendedName>
        <fullName evidence="3">Carboxylic ester hydrolase</fullName>
        <ecNumber evidence="3">3.1.1.-</ecNumber>
    </recommendedName>
</protein>
<dbReference type="Pfam" id="PF00135">
    <property type="entry name" value="COesterase"/>
    <property type="match status" value="1"/>
</dbReference>
<dbReference type="Gene3D" id="3.40.50.1820">
    <property type="entry name" value="alpha/beta hydrolase"/>
    <property type="match status" value="1"/>
</dbReference>
<dbReference type="PROSITE" id="PS00941">
    <property type="entry name" value="CARBOXYLESTERASE_B_2"/>
    <property type="match status" value="1"/>
</dbReference>
<dbReference type="SUPFAM" id="SSF53474">
    <property type="entry name" value="alpha/beta-Hydrolases"/>
    <property type="match status" value="1"/>
</dbReference>
<dbReference type="ESTHER" id="fusox-w9nll6">
    <property type="family name" value="Fungal_carboxylesterase_lipase"/>
</dbReference>
<dbReference type="InterPro" id="IPR019826">
    <property type="entry name" value="Carboxylesterase_B_AS"/>
</dbReference>
<name>W9NLL6_FUSOX</name>
<evidence type="ECO:0000259" key="4">
    <source>
        <dbReference type="Pfam" id="PF00135"/>
    </source>
</evidence>
<dbReference type="PROSITE" id="PS00122">
    <property type="entry name" value="CARBOXYLESTERASE_B_1"/>
    <property type="match status" value="1"/>
</dbReference>
<dbReference type="OrthoDB" id="408631at2759"/>
<feature type="domain" description="Carboxylesterase type B" evidence="4">
    <location>
        <begin position="26"/>
        <end position="541"/>
    </location>
</feature>
<reference evidence="5" key="2">
    <citation type="submission" date="2012-05" db="EMBL/GenBank/DDBJ databases">
        <title>Annotation of the Genome Sequence of Fusarium oxysporum HDV247.</title>
        <authorList>
            <consortium name="The Broad Institute Genomics Platform"/>
            <person name="Ma L.-J."/>
            <person name="Corby-Kistler H."/>
            <person name="Broz K."/>
            <person name="Gale L.R."/>
            <person name="Jonkers W."/>
            <person name="O'Donnell K."/>
            <person name="Ploetz R."/>
            <person name="Steinberg C."/>
            <person name="Schwartz D.C."/>
            <person name="VanEtten H."/>
            <person name="Zhou S."/>
            <person name="Young S.K."/>
            <person name="Zeng Q."/>
            <person name="Gargeya S."/>
            <person name="Fitzgerald M."/>
            <person name="Abouelleil A."/>
            <person name="Alvarado L."/>
            <person name="Chapman S.B."/>
            <person name="Gainer-Dewar J."/>
            <person name="Goldberg J."/>
            <person name="Griggs A."/>
            <person name="Gujja S."/>
            <person name="Hansen M."/>
            <person name="Howarth C."/>
            <person name="Imamovic A."/>
            <person name="Ireland A."/>
            <person name="Larimer J."/>
            <person name="McCowan C."/>
            <person name="Murphy C."/>
            <person name="Pearson M."/>
            <person name="Poon T.W."/>
            <person name="Priest M."/>
            <person name="Roberts A."/>
            <person name="Saif S."/>
            <person name="Shea T."/>
            <person name="Sykes S."/>
            <person name="Wortman J."/>
            <person name="Nusbaum C."/>
            <person name="Birren B."/>
        </authorList>
    </citation>
    <scope>NUCLEOTIDE SEQUENCE</scope>
    <source>
        <strain evidence="5">HDV247</strain>
    </source>
</reference>
<dbReference type="GO" id="GO:0016787">
    <property type="term" value="F:hydrolase activity"/>
    <property type="evidence" value="ECO:0007669"/>
    <property type="project" value="UniProtKB-KW"/>
</dbReference>
<dbReference type="InterPro" id="IPR019819">
    <property type="entry name" value="Carboxylesterase_B_CS"/>
</dbReference>
<keyword evidence="2 3" id="KW-0378">Hydrolase</keyword>
<proteinExistence type="inferred from homology"/>
<dbReference type="Proteomes" id="UP000030751">
    <property type="component" value="Unassembled WGS sequence"/>
</dbReference>
<evidence type="ECO:0000256" key="3">
    <source>
        <dbReference type="RuleBase" id="RU361235"/>
    </source>
</evidence>
<comment type="similarity">
    <text evidence="1 3">Belongs to the type-B carboxylesterase/lipase family.</text>
</comment>
<organism evidence="5">
    <name type="scientific">Fusarium oxysporum f. sp. pisi HDV247</name>
    <dbReference type="NCBI Taxonomy" id="1080344"/>
    <lineage>
        <taxon>Eukaryota</taxon>
        <taxon>Fungi</taxon>
        <taxon>Dikarya</taxon>
        <taxon>Ascomycota</taxon>
        <taxon>Pezizomycotina</taxon>
        <taxon>Sordariomycetes</taxon>
        <taxon>Hypocreomycetidae</taxon>
        <taxon>Hypocreales</taxon>
        <taxon>Nectriaceae</taxon>
        <taxon>Fusarium</taxon>
        <taxon>Fusarium oxysporum species complex</taxon>
    </lineage>
</organism>
<dbReference type="InterPro" id="IPR002018">
    <property type="entry name" value="CarbesteraseB"/>
</dbReference>
<gene>
    <name evidence="5" type="ORF">FOVG_15358</name>
</gene>